<protein>
    <submittedName>
        <fullName evidence="1">Uncharacterized protein</fullName>
    </submittedName>
</protein>
<accession>A0A2P2NHT4</accession>
<organism evidence="1">
    <name type="scientific">Rhizophora mucronata</name>
    <name type="common">Asiatic mangrove</name>
    <dbReference type="NCBI Taxonomy" id="61149"/>
    <lineage>
        <taxon>Eukaryota</taxon>
        <taxon>Viridiplantae</taxon>
        <taxon>Streptophyta</taxon>
        <taxon>Embryophyta</taxon>
        <taxon>Tracheophyta</taxon>
        <taxon>Spermatophyta</taxon>
        <taxon>Magnoliopsida</taxon>
        <taxon>eudicotyledons</taxon>
        <taxon>Gunneridae</taxon>
        <taxon>Pentapetalae</taxon>
        <taxon>rosids</taxon>
        <taxon>fabids</taxon>
        <taxon>Malpighiales</taxon>
        <taxon>Rhizophoraceae</taxon>
        <taxon>Rhizophora</taxon>
    </lineage>
</organism>
<evidence type="ECO:0000313" key="1">
    <source>
        <dbReference type="EMBL" id="MBX42004.1"/>
    </source>
</evidence>
<dbReference type="EMBL" id="GGEC01061520">
    <property type="protein sequence ID" value="MBX42004.1"/>
    <property type="molecule type" value="Transcribed_RNA"/>
</dbReference>
<proteinExistence type="predicted"/>
<sequence>MCILVVKGPLHSIFFVVLFYKPIENGFNFRVTRHQKRTVHHPIPNKGTINMLVVRIIEYQIPTTH</sequence>
<name>A0A2P2NHT4_RHIMU</name>
<reference evidence="1" key="1">
    <citation type="submission" date="2018-02" db="EMBL/GenBank/DDBJ databases">
        <title>Rhizophora mucronata_Transcriptome.</title>
        <authorList>
            <person name="Meera S.P."/>
            <person name="Sreeshan A."/>
            <person name="Augustine A."/>
        </authorList>
    </citation>
    <scope>NUCLEOTIDE SEQUENCE</scope>
    <source>
        <tissue evidence="1">Leaf</tissue>
    </source>
</reference>
<dbReference type="AlphaFoldDB" id="A0A2P2NHT4"/>